<dbReference type="AlphaFoldDB" id="A0A834MW80"/>
<evidence type="ECO:0000313" key="2">
    <source>
        <dbReference type="EMBL" id="KAF7387570.1"/>
    </source>
</evidence>
<dbReference type="EMBL" id="JACSDY010000025">
    <property type="protein sequence ID" value="KAF7387570.1"/>
    <property type="molecule type" value="Genomic_DNA"/>
</dbReference>
<evidence type="ECO:0000256" key="1">
    <source>
        <dbReference type="SAM" id="MobiDB-lite"/>
    </source>
</evidence>
<dbReference type="Proteomes" id="UP000600918">
    <property type="component" value="Unassembled WGS sequence"/>
</dbReference>
<sequence length="100" mass="11581">MLLLQQQQQQQQHHQRRRRRKKEAAADPHQDLRDLALIYHSGLHLKRINKVGTDHSESDLPKCKVSREDTHAGVKLLPREEQLEIPGGGKIRETSVHFAI</sequence>
<accession>A0A834MW80</accession>
<feature type="compositionally biased region" description="Basic residues" evidence="1">
    <location>
        <begin position="13"/>
        <end position="22"/>
    </location>
</feature>
<feature type="region of interest" description="Disordered" evidence="1">
    <location>
        <begin position="1"/>
        <end position="31"/>
    </location>
</feature>
<gene>
    <name evidence="2" type="ORF">H0235_018292</name>
</gene>
<protein>
    <submittedName>
        <fullName evidence="2">Uncharacterized protein</fullName>
    </submittedName>
</protein>
<feature type="compositionally biased region" description="Low complexity" evidence="1">
    <location>
        <begin position="1"/>
        <end position="12"/>
    </location>
</feature>
<organism evidence="2 3">
    <name type="scientific">Vespula pensylvanica</name>
    <name type="common">Western yellow jacket</name>
    <name type="synonym">Wasp</name>
    <dbReference type="NCBI Taxonomy" id="30213"/>
    <lineage>
        <taxon>Eukaryota</taxon>
        <taxon>Metazoa</taxon>
        <taxon>Ecdysozoa</taxon>
        <taxon>Arthropoda</taxon>
        <taxon>Hexapoda</taxon>
        <taxon>Insecta</taxon>
        <taxon>Pterygota</taxon>
        <taxon>Neoptera</taxon>
        <taxon>Endopterygota</taxon>
        <taxon>Hymenoptera</taxon>
        <taxon>Apocrita</taxon>
        <taxon>Aculeata</taxon>
        <taxon>Vespoidea</taxon>
        <taxon>Vespidae</taxon>
        <taxon>Vespinae</taxon>
        <taxon>Vespula</taxon>
    </lineage>
</organism>
<comment type="caution">
    <text evidence="2">The sequence shown here is derived from an EMBL/GenBank/DDBJ whole genome shotgun (WGS) entry which is preliminary data.</text>
</comment>
<keyword evidence="3" id="KW-1185">Reference proteome</keyword>
<evidence type="ECO:0000313" key="3">
    <source>
        <dbReference type="Proteomes" id="UP000600918"/>
    </source>
</evidence>
<reference evidence="2" key="1">
    <citation type="journal article" date="2020" name="G3 (Bethesda)">
        <title>High-Quality Assemblies for Three Invasive Social Wasps from the &lt;i&gt;Vespula&lt;/i&gt; Genus.</title>
        <authorList>
            <person name="Harrop T.W.R."/>
            <person name="Guhlin J."/>
            <person name="McLaughlin G.M."/>
            <person name="Permina E."/>
            <person name="Stockwell P."/>
            <person name="Gilligan J."/>
            <person name="Le Lec M.F."/>
            <person name="Gruber M.A.M."/>
            <person name="Quinn O."/>
            <person name="Lovegrove M."/>
            <person name="Duncan E.J."/>
            <person name="Remnant E.J."/>
            <person name="Van Eeckhoven J."/>
            <person name="Graham B."/>
            <person name="Knapp R.A."/>
            <person name="Langford K.W."/>
            <person name="Kronenberg Z."/>
            <person name="Press M.O."/>
            <person name="Eacker S.M."/>
            <person name="Wilson-Rankin E.E."/>
            <person name="Purcell J."/>
            <person name="Lester P.J."/>
            <person name="Dearden P.K."/>
        </authorList>
    </citation>
    <scope>NUCLEOTIDE SEQUENCE</scope>
    <source>
        <strain evidence="2">Volc-1</strain>
    </source>
</reference>
<name>A0A834MW80_VESPE</name>
<proteinExistence type="predicted"/>